<evidence type="ECO:0000256" key="1">
    <source>
        <dbReference type="ARBA" id="ARBA00023016"/>
    </source>
</evidence>
<evidence type="ECO:0000259" key="4">
    <source>
        <dbReference type="Pfam" id="PF01965"/>
    </source>
</evidence>
<gene>
    <name evidence="5" type="ORF">HLH33_17095</name>
</gene>
<dbReference type="GO" id="GO:0019172">
    <property type="term" value="F:glyoxalase III activity"/>
    <property type="evidence" value="ECO:0007669"/>
    <property type="project" value="TreeGrafter"/>
</dbReference>
<dbReference type="OMA" id="LHPFEVF"/>
<protein>
    <submittedName>
        <fullName evidence="5">Type 1 glutamine amidotransferase domain-containing protein</fullName>
    </submittedName>
</protein>
<dbReference type="PANTHER" id="PTHR48094">
    <property type="entry name" value="PROTEIN/NUCLEIC ACID DEGLYCASE DJ-1-RELATED"/>
    <property type="match status" value="1"/>
</dbReference>
<dbReference type="Gene3D" id="3.40.50.880">
    <property type="match status" value="1"/>
</dbReference>
<dbReference type="PANTHER" id="PTHR48094:SF11">
    <property type="entry name" value="GLUTATHIONE-INDEPENDENT GLYOXALASE HSP31-RELATED"/>
    <property type="match status" value="1"/>
</dbReference>
<dbReference type="EMBL" id="JABEQG010000052">
    <property type="protein sequence ID" value="MBB2157992.1"/>
    <property type="molecule type" value="Genomic_DNA"/>
</dbReference>
<evidence type="ECO:0000256" key="2">
    <source>
        <dbReference type="ARBA" id="ARBA00023239"/>
    </source>
</evidence>
<keyword evidence="1" id="KW-0346">Stress response</keyword>
<proteinExistence type="inferred from homology"/>
<organism evidence="5 6">
    <name type="scientific">Gluconacetobacter diazotrophicus</name>
    <name type="common">Acetobacter diazotrophicus</name>
    <dbReference type="NCBI Taxonomy" id="33996"/>
    <lineage>
        <taxon>Bacteria</taxon>
        <taxon>Pseudomonadati</taxon>
        <taxon>Pseudomonadota</taxon>
        <taxon>Alphaproteobacteria</taxon>
        <taxon>Acetobacterales</taxon>
        <taxon>Acetobacteraceae</taxon>
        <taxon>Gluconacetobacter</taxon>
    </lineage>
</organism>
<feature type="domain" description="DJ-1/PfpI" evidence="4">
    <location>
        <begin position="85"/>
        <end position="223"/>
    </location>
</feature>
<evidence type="ECO:0000256" key="3">
    <source>
        <dbReference type="ARBA" id="ARBA00038493"/>
    </source>
</evidence>
<dbReference type="Proteomes" id="UP000550787">
    <property type="component" value="Unassembled WGS sequence"/>
</dbReference>
<keyword evidence="5" id="KW-0315">Glutamine amidotransferase</keyword>
<dbReference type="InterPro" id="IPR029062">
    <property type="entry name" value="Class_I_gatase-like"/>
</dbReference>
<dbReference type="AlphaFoldDB" id="A0A7W4NHS8"/>
<dbReference type="RefSeq" id="WP_012222330.1">
    <property type="nucleotide sequence ID" value="NZ_JABEQG010000052.1"/>
</dbReference>
<accession>A0A7W4NHS8</accession>
<dbReference type="CDD" id="cd03141">
    <property type="entry name" value="GATase1_Hsp31_like"/>
    <property type="match status" value="1"/>
</dbReference>
<evidence type="ECO:0000313" key="5">
    <source>
        <dbReference type="EMBL" id="MBB2157992.1"/>
    </source>
</evidence>
<evidence type="ECO:0000313" key="6">
    <source>
        <dbReference type="Proteomes" id="UP000550787"/>
    </source>
</evidence>
<dbReference type="GO" id="GO:0016740">
    <property type="term" value="F:transferase activity"/>
    <property type="evidence" value="ECO:0007669"/>
    <property type="project" value="UniProtKB-KW"/>
</dbReference>
<dbReference type="Pfam" id="PF01965">
    <property type="entry name" value="DJ-1_PfpI"/>
    <property type="match status" value="1"/>
</dbReference>
<sequence length="227" mass="24864">MSKHILHVVTNVAHYDDPSHATGLWLSELSHAWDVFAARRFEQSLVSPRGGRAPLEPRALKWPLLDASARGWLNDPARMALLSTTARPDDIDPETFDAIYFTGGHGVMWDFPHSAGIQAITRNLWERGGIVSAVCHGYCGLLNTRLSNGSLLVAGRKITGFSWTEEILAGVAKEMPYNAEAQMKARGAHYDKAFLPFVPHVVADGRLITGQNPASAKATARRISDLL</sequence>
<keyword evidence="2" id="KW-0456">Lyase</keyword>
<dbReference type="InterPro" id="IPR050325">
    <property type="entry name" value="Prot/Nucl_acid_deglycase"/>
</dbReference>
<dbReference type="SUPFAM" id="SSF52317">
    <property type="entry name" value="Class I glutamine amidotransferase-like"/>
    <property type="match status" value="1"/>
</dbReference>
<comment type="caution">
    <text evidence="5">The sequence shown here is derived from an EMBL/GenBank/DDBJ whole genome shotgun (WGS) entry which is preliminary data.</text>
</comment>
<dbReference type="GO" id="GO:0019243">
    <property type="term" value="P:methylglyoxal catabolic process to D-lactate via S-lactoyl-glutathione"/>
    <property type="evidence" value="ECO:0007669"/>
    <property type="project" value="TreeGrafter"/>
</dbReference>
<dbReference type="GO" id="GO:0005737">
    <property type="term" value="C:cytoplasm"/>
    <property type="evidence" value="ECO:0007669"/>
    <property type="project" value="TreeGrafter"/>
</dbReference>
<keyword evidence="5" id="KW-0808">Transferase</keyword>
<comment type="similarity">
    <text evidence="3">Belongs to the peptidase C56 family. HSP31-like subfamily.</text>
</comment>
<dbReference type="InterPro" id="IPR002818">
    <property type="entry name" value="DJ-1/PfpI"/>
</dbReference>
<reference evidence="5 6" key="1">
    <citation type="submission" date="2020-04" db="EMBL/GenBank/DDBJ databases">
        <title>Description of novel Gluconacetobacter.</title>
        <authorList>
            <person name="Sombolestani A."/>
        </authorList>
    </citation>
    <scope>NUCLEOTIDE SEQUENCE [LARGE SCALE GENOMIC DNA]</scope>
    <source>
        <strain evidence="5 6">LMG 7603</strain>
    </source>
</reference>
<name>A0A7W4NHS8_GLUDI</name>